<dbReference type="PANTHER" id="PTHR13847">
    <property type="entry name" value="SARCOSINE DEHYDROGENASE-RELATED"/>
    <property type="match status" value="1"/>
</dbReference>
<accession>A0ABU9L1H4</accession>
<feature type="domain" description="FAD dependent oxidoreductase" evidence="1">
    <location>
        <begin position="6"/>
        <end position="328"/>
    </location>
</feature>
<dbReference type="Gene3D" id="3.30.9.10">
    <property type="entry name" value="D-Amino Acid Oxidase, subunit A, domain 2"/>
    <property type="match status" value="1"/>
</dbReference>
<dbReference type="GO" id="GO:0016491">
    <property type="term" value="F:oxidoreductase activity"/>
    <property type="evidence" value="ECO:0007669"/>
    <property type="project" value="UniProtKB-KW"/>
</dbReference>
<keyword evidence="2" id="KW-0560">Oxidoreductase</keyword>
<name>A0ABU9L1H4_9FLAO</name>
<dbReference type="SUPFAM" id="SSF54373">
    <property type="entry name" value="FAD-linked reductases, C-terminal domain"/>
    <property type="match status" value="1"/>
</dbReference>
<evidence type="ECO:0000313" key="2">
    <source>
        <dbReference type="EMBL" id="MEL4455938.1"/>
    </source>
</evidence>
<reference evidence="2 3" key="1">
    <citation type="submission" date="2024-04" db="EMBL/GenBank/DDBJ databases">
        <title>whole genome sequencing of Lutimonas vermicola strain IMCC1616.</title>
        <authorList>
            <person name="Bae S.S."/>
        </authorList>
    </citation>
    <scope>NUCLEOTIDE SEQUENCE [LARGE SCALE GENOMIC DNA]</scope>
    <source>
        <strain evidence="2 3">IMCC1616</strain>
    </source>
</reference>
<dbReference type="EC" id="1.-.-.-" evidence="2"/>
<dbReference type="SUPFAM" id="SSF51971">
    <property type="entry name" value="Nucleotide-binding domain"/>
    <property type="match status" value="1"/>
</dbReference>
<protein>
    <submittedName>
        <fullName evidence="2">FAD-dependent oxidoreductase</fullName>
        <ecNumber evidence="2">1.-.-.-</ecNumber>
    </submittedName>
</protein>
<dbReference type="EMBL" id="JBCDNA010000002">
    <property type="protein sequence ID" value="MEL4455938.1"/>
    <property type="molecule type" value="Genomic_DNA"/>
</dbReference>
<proteinExistence type="predicted"/>
<dbReference type="Proteomes" id="UP001474120">
    <property type="component" value="Unassembled WGS sequence"/>
</dbReference>
<keyword evidence="3" id="KW-1185">Reference proteome</keyword>
<dbReference type="InterPro" id="IPR006076">
    <property type="entry name" value="FAD-dep_OxRdtase"/>
</dbReference>
<gene>
    <name evidence="2" type="ORF">AABB81_08520</name>
</gene>
<comment type="caution">
    <text evidence="2">The sequence shown here is derived from an EMBL/GenBank/DDBJ whole genome shotgun (WGS) entry which is preliminary data.</text>
</comment>
<evidence type="ECO:0000313" key="3">
    <source>
        <dbReference type="Proteomes" id="UP001474120"/>
    </source>
</evidence>
<dbReference type="Gene3D" id="3.50.50.60">
    <property type="entry name" value="FAD/NAD(P)-binding domain"/>
    <property type="match status" value="1"/>
</dbReference>
<sequence length="351" mass="39969">MNTTVDYIIVGLGLAGIAFAEELKKQGRSFLVFENHSQTSSLVAGGMYNPVILKRFTPVWNAKEQLDIAIPFYLSLEKELSASFDEPLPIYRTFKSIEEQNNWFVACDQPILREFMHPELVKVESKGVNAPYQAGKLRHTGRIRVKELVSMYREDLRKNDYLVEETFRHDRVITWDSHIDYGDIMAQKIVFCEGNGVKSNPFFKKLPLNGTKGELLTIHAPELKLDYVIKSAVFIMPLGNDFYKVGATFNWSDKTNDPTMAGKKELEEKLMTVINCPYKITDHEAGVRPTTGDRKPLLGVHAKNHRLAILNGLGTRGVMIAPLMAKKLYQFLENGEPLDTEIDIKRFKQKI</sequence>
<dbReference type="Pfam" id="PF01266">
    <property type="entry name" value="DAO"/>
    <property type="match status" value="1"/>
</dbReference>
<evidence type="ECO:0000259" key="1">
    <source>
        <dbReference type="Pfam" id="PF01266"/>
    </source>
</evidence>
<dbReference type="InterPro" id="IPR036188">
    <property type="entry name" value="FAD/NAD-bd_sf"/>
</dbReference>
<organism evidence="2 3">
    <name type="scientific">Lutimonas vermicola</name>
    <dbReference type="NCBI Taxonomy" id="414288"/>
    <lineage>
        <taxon>Bacteria</taxon>
        <taxon>Pseudomonadati</taxon>
        <taxon>Bacteroidota</taxon>
        <taxon>Flavobacteriia</taxon>
        <taxon>Flavobacteriales</taxon>
        <taxon>Flavobacteriaceae</taxon>
        <taxon>Lutimonas</taxon>
    </lineage>
</organism>
<dbReference type="RefSeq" id="WP_342159938.1">
    <property type="nucleotide sequence ID" value="NZ_JBCDNA010000002.1"/>
</dbReference>